<dbReference type="Proteomes" id="UP000032800">
    <property type="component" value="Chromosome I"/>
</dbReference>
<comment type="catalytic activity">
    <reaction evidence="10 11">
        <text>DNA(n) + a 2'-deoxyribonucleoside 5'-triphosphate = DNA(n+1) + diphosphate</text>
        <dbReference type="Rhea" id="RHEA:22508"/>
        <dbReference type="Rhea" id="RHEA-COMP:17339"/>
        <dbReference type="Rhea" id="RHEA-COMP:17340"/>
        <dbReference type="ChEBI" id="CHEBI:33019"/>
        <dbReference type="ChEBI" id="CHEBI:61560"/>
        <dbReference type="ChEBI" id="CHEBI:173112"/>
        <dbReference type="EC" id="2.7.7.7"/>
    </reaction>
</comment>
<dbReference type="GO" id="GO:0003887">
    <property type="term" value="F:DNA-directed DNA polymerase activity"/>
    <property type="evidence" value="ECO:0007669"/>
    <property type="project" value="UniProtKB-KW"/>
</dbReference>
<dbReference type="GO" id="GO:0005524">
    <property type="term" value="F:ATP binding"/>
    <property type="evidence" value="ECO:0007669"/>
    <property type="project" value="UniProtKB-KW"/>
</dbReference>
<dbReference type="PANTHER" id="PTHR11669">
    <property type="entry name" value="REPLICATION FACTOR C / DNA POLYMERASE III GAMMA-TAU SUBUNIT"/>
    <property type="match status" value="1"/>
</dbReference>
<dbReference type="PANTHER" id="PTHR11669:SF0">
    <property type="entry name" value="PROTEIN STICHEL-LIKE 2"/>
    <property type="match status" value="1"/>
</dbReference>
<dbReference type="Pfam" id="PF13177">
    <property type="entry name" value="DNA_pol3_delta2"/>
    <property type="match status" value="1"/>
</dbReference>
<dbReference type="Gene3D" id="1.10.8.60">
    <property type="match status" value="1"/>
</dbReference>
<dbReference type="AlphaFoldDB" id="A0A8D9JSK9"/>
<keyword evidence="9 11" id="KW-0239">DNA-directed DNA polymerase</keyword>
<dbReference type="Gene3D" id="3.40.50.300">
    <property type="entry name" value="P-loop containing nucleotide triphosphate hydrolases"/>
    <property type="match status" value="1"/>
</dbReference>
<dbReference type="EMBL" id="LN649255">
    <property type="protein sequence ID" value="CEI58738.1"/>
    <property type="molecule type" value="Genomic_DNA"/>
</dbReference>
<dbReference type="InterPro" id="IPR012763">
    <property type="entry name" value="DNA_pol_III_sug/sutau_N"/>
</dbReference>
<dbReference type="CDD" id="cd00009">
    <property type="entry name" value="AAA"/>
    <property type="match status" value="1"/>
</dbReference>
<evidence type="ECO:0000256" key="10">
    <source>
        <dbReference type="ARBA" id="ARBA00049244"/>
    </source>
</evidence>
<keyword evidence="5" id="KW-0479">Metal-binding</keyword>
<dbReference type="InterPro" id="IPR027417">
    <property type="entry name" value="P-loop_NTPase"/>
</dbReference>
<gene>
    <name evidence="11 13" type="primary">dnaX</name>
    <name evidence="13" type="ORF">PAD_175</name>
</gene>
<proteinExistence type="inferred from homology"/>
<dbReference type="InterPro" id="IPR001270">
    <property type="entry name" value="ClpA/B"/>
</dbReference>
<dbReference type="Pfam" id="PF22608">
    <property type="entry name" value="DNAX_ATPase_lid"/>
    <property type="match status" value="1"/>
</dbReference>
<comment type="subunit">
    <text evidence="11">DNA polymerase III contains a core (composed of alpha, epsilon and theta chains) that associates with a tau subunit. This core dimerizes to form the POLIII' complex. PolIII' associates with the gamma complex (composed of gamma, delta, delta', psi and chi chains) and with the beta chain to form the complete DNA polymerase III complex.</text>
</comment>
<dbReference type="SUPFAM" id="SSF48019">
    <property type="entry name" value="post-AAA+ oligomerization domain-like"/>
    <property type="match status" value="1"/>
</dbReference>
<reference evidence="13 14" key="1">
    <citation type="journal article" date="2015" name="Genome Biol. Evol.">
        <title>Genome evolution in the primary endosymbiont of whiteflies sheds light on their divergence.</title>
        <authorList>
            <person name="Santos-Garcia D."/>
            <person name="Vargas-Chavez C."/>
            <person name="Moya A."/>
            <person name="Latorre A."/>
            <person name="Silva"/>
            <person name="F J."/>
        </authorList>
    </citation>
    <scope>NUCLEOTIDE SEQUENCE [LARGE SCALE GENOMIC DNA]</scope>
    <source>
        <strain evidence="14">AD-VLC</strain>
    </source>
</reference>
<protein>
    <recommendedName>
        <fullName evidence="11">DNA polymerase III subunit gamma/tau</fullName>
        <ecNumber evidence="11">2.7.7.7</ecNumber>
    </recommendedName>
</protein>
<organism evidence="13 14">
    <name type="scientific">Candidatus Portiera aleyrodidarum</name>
    <name type="common">primary endosymbiont of Bemisia tabaci</name>
    <dbReference type="NCBI Taxonomy" id="91844"/>
    <lineage>
        <taxon>Bacteria</taxon>
        <taxon>Pseudomonadati</taxon>
        <taxon>Pseudomonadota</taxon>
        <taxon>Gammaproteobacteria</taxon>
        <taxon>Candidatus Johnevansiales</taxon>
        <taxon>Candidatus Johnevansiaceae</taxon>
        <taxon>Candidatus Portiera</taxon>
    </lineage>
</organism>
<dbReference type="InterPro" id="IPR003593">
    <property type="entry name" value="AAA+_ATPase"/>
</dbReference>
<evidence type="ECO:0000313" key="13">
    <source>
        <dbReference type="EMBL" id="CEI58738.1"/>
    </source>
</evidence>
<keyword evidence="8 11" id="KW-0067">ATP-binding</keyword>
<dbReference type="KEGG" id="plc:PAD_175"/>
<evidence type="ECO:0000256" key="11">
    <source>
        <dbReference type="RuleBase" id="RU364063"/>
    </source>
</evidence>
<keyword evidence="6 11" id="KW-0547">Nucleotide-binding</keyword>
<evidence type="ECO:0000256" key="6">
    <source>
        <dbReference type="ARBA" id="ARBA00022741"/>
    </source>
</evidence>
<keyword evidence="2 11" id="KW-0808">Transferase</keyword>
<comment type="function">
    <text evidence="11">DNA polymerase III is a complex, multichain enzyme responsible for most of the replicative synthesis in bacteria. This DNA polymerase also exhibits 3' to 5' exonuclease activity.</text>
</comment>
<dbReference type="SUPFAM" id="SSF52540">
    <property type="entry name" value="P-loop containing nucleoside triphosphate hydrolases"/>
    <property type="match status" value="1"/>
</dbReference>
<dbReference type="Gene3D" id="1.20.272.10">
    <property type="match status" value="1"/>
</dbReference>
<dbReference type="InterPro" id="IPR022754">
    <property type="entry name" value="DNA_pol_III_gamma-3"/>
</dbReference>
<evidence type="ECO:0000256" key="2">
    <source>
        <dbReference type="ARBA" id="ARBA00022679"/>
    </source>
</evidence>
<dbReference type="GO" id="GO:0046872">
    <property type="term" value="F:metal ion binding"/>
    <property type="evidence" value="ECO:0007669"/>
    <property type="project" value="UniProtKB-KW"/>
</dbReference>
<dbReference type="InterPro" id="IPR045085">
    <property type="entry name" value="HLD_clamp_pol_III_gamma_tau"/>
</dbReference>
<dbReference type="NCBIfam" id="TIGR02397">
    <property type="entry name" value="dnaX_nterm"/>
    <property type="match status" value="1"/>
</dbReference>
<evidence type="ECO:0000259" key="12">
    <source>
        <dbReference type="SMART" id="SM00382"/>
    </source>
</evidence>
<dbReference type="InterPro" id="IPR050238">
    <property type="entry name" value="DNA_Rep/Repair_Clamp_Loader"/>
</dbReference>
<dbReference type="EC" id="2.7.7.7" evidence="11"/>
<evidence type="ECO:0000313" key="14">
    <source>
        <dbReference type="Proteomes" id="UP000032800"/>
    </source>
</evidence>
<dbReference type="RefSeq" id="WP_219848593.1">
    <property type="nucleotide sequence ID" value="NZ_LN649255.1"/>
</dbReference>
<dbReference type="PRINTS" id="PR00300">
    <property type="entry name" value="CLPPROTEASEA"/>
</dbReference>
<dbReference type="GO" id="GO:0009360">
    <property type="term" value="C:DNA polymerase III complex"/>
    <property type="evidence" value="ECO:0007669"/>
    <property type="project" value="InterPro"/>
</dbReference>
<dbReference type="GO" id="GO:0003677">
    <property type="term" value="F:DNA binding"/>
    <property type="evidence" value="ECO:0007669"/>
    <property type="project" value="InterPro"/>
</dbReference>
<evidence type="ECO:0000256" key="9">
    <source>
        <dbReference type="ARBA" id="ARBA00022932"/>
    </source>
</evidence>
<evidence type="ECO:0000256" key="8">
    <source>
        <dbReference type="ARBA" id="ARBA00022840"/>
    </source>
</evidence>
<evidence type="ECO:0000256" key="4">
    <source>
        <dbReference type="ARBA" id="ARBA00022705"/>
    </source>
</evidence>
<keyword evidence="7" id="KW-0862">Zinc</keyword>
<dbReference type="SMART" id="SM00382">
    <property type="entry name" value="AAA"/>
    <property type="match status" value="1"/>
</dbReference>
<name>A0A8D9JSK9_9GAMM</name>
<dbReference type="InterPro" id="IPR008921">
    <property type="entry name" value="DNA_pol3_clamp-load_cplx_C"/>
</dbReference>
<feature type="domain" description="AAA+ ATPase" evidence="12">
    <location>
        <begin position="37"/>
        <end position="179"/>
    </location>
</feature>
<dbReference type="FunFam" id="3.40.50.300:FF:000014">
    <property type="entry name" value="DNA polymerase III subunit gamma/tau"/>
    <property type="match status" value="1"/>
</dbReference>
<evidence type="ECO:0000256" key="1">
    <source>
        <dbReference type="ARBA" id="ARBA00006360"/>
    </source>
</evidence>
<evidence type="ECO:0000256" key="5">
    <source>
        <dbReference type="ARBA" id="ARBA00022723"/>
    </source>
</evidence>
<comment type="similarity">
    <text evidence="1 11">Belongs to the DnaX/STICHEL family.</text>
</comment>
<dbReference type="Pfam" id="PF12169">
    <property type="entry name" value="DNA_pol3_gamma3"/>
    <property type="match status" value="1"/>
</dbReference>
<accession>A0A8D9JSK9</accession>
<keyword evidence="4 11" id="KW-0235">DNA replication</keyword>
<keyword evidence="3 11" id="KW-0548">Nucleotidyltransferase</keyword>
<evidence type="ECO:0000256" key="3">
    <source>
        <dbReference type="ARBA" id="ARBA00022695"/>
    </source>
</evidence>
<dbReference type="GO" id="GO:0006261">
    <property type="term" value="P:DNA-templated DNA replication"/>
    <property type="evidence" value="ECO:0007669"/>
    <property type="project" value="TreeGrafter"/>
</dbReference>
<dbReference type="CDD" id="cd18137">
    <property type="entry name" value="HLD_clamp_pol_III_gamma_tau"/>
    <property type="match status" value="1"/>
</dbReference>
<sequence>MSYKILALKLRPKKLDDLIGQNHVIKSLKSSIKNFRLHHAYIFTGSRGVGKTTLARIFAKCLNCEKGILINSCEKCKNCKLINLGKFSDLIEVDAASRTKVEETKELLEDIKYPPIKGRYKIYLIDEVHMLSLYSFNALLKTLEEPPEYIKFLLATTKFKKIPITILSRCLQFNLKLIPFKLMVKYLKKILFLENILIENNALNLICKLSKGSMRDALSLIEQAIIFCGKKIKEKNIINILGVIDKYYIYLIVKALIKNDIYKILELIINFYELGVDFIYICDELIILFHKIFLSKLLPNYFKLINEDLDEDLIYFSKNFTIEEIKIYYKIILKGRKTMLELSDLKSGLEMILLNLIFLKKNKI</sequence>
<evidence type="ECO:0000256" key="7">
    <source>
        <dbReference type="ARBA" id="ARBA00022833"/>
    </source>
</evidence>